<keyword evidence="1" id="KW-0732">Signal</keyword>
<proteinExistence type="predicted"/>
<dbReference type="AlphaFoldDB" id="A0A250VSK5"/>
<sequence length="295" mass="29719">MSTAIRRATFAVIAIATALAATACSSSSSPSAAAAASPLAADSASPSVSKGAFSSAKVAVKAQPVGTVKLGLPGGKVSAAFDITGLAPGIKHAVDIVPGSCARPQSGSALVSFPTVTDDDFGNLKTTVQSTQSGLRGLPDNAVLVVRLSDGDSQQQKEPIACVPLPSGMPGNSPVKVQPVGSTKREGDATVAYNAATKTYTVKVKATGLAPNSRHAAHLHQGTCTKQGPVLVMLGDLTADGQGVIDQTVKVPNQSAQLTGATYLNIHLGDGSQILSKDKKPTPMFQPILCGPVTT</sequence>
<evidence type="ECO:0000313" key="4">
    <source>
        <dbReference type="Proteomes" id="UP000217446"/>
    </source>
</evidence>
<protein>
    <recommendedName>
        <fullName evidence="2">CHRD domain-containing protein</fullName>
    </recommendedName>
</protein>
<keyword evidence="4" id="KW-1185">Reference proteome</keyword>
<dbReference type="EMBL" id="BDQI01000032">
    <property type="protein sequence ID" value="GAX57076.1"/>
    <property type="molecule type" value="Genomic_DNA"/>
</dbReference>
<dbReference type="InterPro" id="IPR010895">
    <property type="entry name" value="CHRD"/>
</dbReference>
<comment type="caution">
    <text evidence="3">The sequence shown here is derived from an EMBL/GenBank/DDBJ whole genome shotgun (WGS) entry which is preliminary data.</text>
</comment>
<evidence type="ECO:0000256" key="1">
    <source>
        <dbReference type="SAM" id="SignalP"/>
    </source>
</evidence>
<feature type="signal peptide" evidence="1">
    <location>
        <begin position="1"/>
        <end position="23"/>
    </location>
</feature>
<name>A0A250VSK5_STROL</name>
<dbReference type="PROSITE" id="PS51257">
    <property type="entry name" value="PROKAR_LIPOPROTEIN"/>
    <property type="match status" value="1"/>
</dbReference>
<dbReference type="RefSeq" id="WP_079065598.1">
    <property type="nucleotide sequence ID" value="NZ_BDQI01000032.1"/>
</dbReference>
<accession>A0A250VSK5</accession>
<reference evidence="4" key="1">
    <citation type="submission" date="2017-05" db="EMBL/GenBank/DDBJ databases">
        <title>Streptomyces olivochromogenes NBRC 3561 whole genome shotgun sequence.</title>
        <authorList>
            <person name="Dohra H."/>
            <person name="Kodani S."/>
        </authorList>
    </citation>
    <scope>NUCLEOTIDE SEQUENCE [LARGE SCALE GENOMIC DNA]</scope>
    <source>
        <strain evidence="4">NBRC 3561</strain>
    </source>
</reference>
<gene>
    <name evidence="3" type="ORF">SO3561_08646</name>
</gene>
<evidence type="ECO:0000313" key="3">
    <source>
        <dbReference type="EMBL" id="GAX57076.1"/>
    </source>
</evidence>
<feature type="domain" description="CHRD" evidence="2">
    <location>
        <begin position="176"/>
        <end position="267"/>
    </location>
</feature>
<organism evidence="3 4">
    <name type="scientific">Streptomyces olivochromogenes</name>
    <dbReference type="NCBI Taxonomy" id="1963"/>
    <lineage>
        <taxon>Bacteria</taxon>
        <taxon>Bacillati</taxon>
        <taxon>Actinomycetota</taxon>
        <taxon>Actinomycetes</taxon>
        <taxon>Kitasatosporales</taxon>
        <taxon>Streptomycetaceae</taxon>
        <taxon>Streptomyces</taxon>
    </lineage>
</organism>
<evidence type="ECO:0000259" key="2">
    <source>
        <dbReference type="Pfam" id="PF07452"/>
    </source>
</evidence>
<feature type="chain" id="PRO_5039728775" description="CHRD domain-containing protein" evidence="1">
    <location>
        <begin position="24"/>
        <end position="295"/>
    </location>
</feature>
<dbReference type="Proteomes" id="UP000217446">
    <property type="component" value="Unassembled WGS sequence"/>
</dbReference>
<dbReference type="Pfam" id="PF07452">
    <property type="entry name" value="CHRD"/>
    <property type="match status" value="1"/>
</dbReference>